<evidence type="ECO:0000256" key="8">
    <source>
        <dbReference type="SAM" id="Phobius"/>
    </source>
</evidence>
<keyword evidence="3" id="KW-0813">Transport</keyword>
<evidence type="ECO:0000256" key="7">
    <source>
        <dbReference type="ARBA" id="ARBA00023136"/>
    </source>
</evidence>
<dbReference type="EMBL" id="FOTQ01000002">
    <property type="protein sequence ID" value="SFL92965.1"/>
    <property type="molecule type" value="Genomic_DNA"/>
</dbReference>
<comment type="similarity">
    <text evidence="2">Belongs to the auxin efflux carrier (TC 2.A.69) family.</text>
</comment>
<proteinExistence type="inferred from homology"/>
<feature type="transmembrane region" description="Helical" evidence="8">
    <location>
        <begin position="184"/>
        <end position="206"/>
    </location>
</feature>
<keyword evidence="4" id="KW-1003">Cell membrane</keyword>
<dbReference type="Proteomes" id="UP000199144">
    <property type="component" value="Unassembled WGS sequence"/>
</dbReference>
<feature type="transmembrane region" description="Helical" evidence="8">
    <location>
        <begin position="60"/>
        <end position="80"/>
    </location>
</feature>
<name>A0A1I4LPS5_9RHOB</name>
<dbReference type="Pfam" id="PF03547">
    <property type="entry name" value="Mem_trans"/>
    <property type="match status" value="1"/>
</dbReference>
<evidence type="ECO:0000256" key="5">
    <source>
        <dbReference type="ARBA" id="ARBA00022692"/>
    </source>
</evidence>
<keyword evidence="10" id="KW-1185">Reference proteome</keyword>
<feature type="transmembrane region" description="Helical" evidence="8">
    <location>
        <begin position="122"/>
        <end position="146"/>
    </location>
</feature>
<gene>
    <name evidence="9" type="ORF">SAMN04488042_102179</name>
</gene>
<evidence type="ECO:0000256" key="1">
    <source>
        <dbReference type="ARBA" id="ARBA00004651"/>
    </source>
</evidence>
<keyword evidence="6 8" id="KW-1133">Transmembrane helix</keyword>
<feature type="transmembrane region" description="Helical" evidence="8">
    <location>
        <begin position="6"/>
        <end position="23"/>
    </location>
</feature>
<feature type="transmembrane region" description="Helical" evidence="8">
    <location>
        <begin position="158"/>
        <end position="178"/>
    </location>
</feature>
<dbReference type="GO" id="GO:0055085">
    <property type="term" value="P:transmembrane transport"/>
    <property type="evidence" value="ECO:0007669"/>
    <property type="project" value="InterPro"/>
</dbReference>
<comment type="subcellular location">
    <subcellularLocation>
        <location evidence="1">Cell membrane</location>
        <topology evidence="1">Multi-pass membrane protein</topology>
    </subcellularLocation>
</comment>
<keyword evidence="7 8" id="KW-0472">Membrane</keyword>
<evidence type="ECO:0000256" key="6">
    <source>
        <dbReference type="ARBA" id="ARBA00022989"/>
    </source>
</evidence>
<dbReference type="RefSeq" id="WP_207502936.1">
    <property type="nucleotide sequence ID" value="NZ_FOTQ01000002.1"/>
</dbReference>
<dbReference type="PANTHER" id="PTHR36838">
    <property type="entry name" value="AUXIN EFFLUX CARRIER FAMILY PROTEIN"/>
    <property type="match status" value="1"/>
</dbReference>
<evidence type="ECO:0000256" key="3">
    <source>
        <dbReference type="ARBA" id="ARBA00022448"/>
    </source>
</evidence>
<accession>A0A1I4LPS5</accession>
<evidence type="ECO:0000313" key="9">
    <source>
        <dbReference type="EMBL" id="SFL92965.1"/>
    </source>
</evidence>
<dbReference type="AlphaFoldDB" id="A0A1I4LPS5"/>
<dbReference type="STRING" id="254406.SAMN04488042_102179"/>
<dbReference type="PANTHER" id="PTHR36838:SF4">
    <property type="entry name" value="AUXIN EFFLUX CARRIER FAMILY PROTEIN"/>
    <property type="match status" value="1"/>
</dbReference>
<evidence type="ECO:0000256" key="2">
    <source>
        <dbReference type="ARBA" id="ARBA00010145"/>
    </source>
</evidence>
<protein>
    <submittedName>
        <fullName evidence="9">Uncharacterized protein</fullName>
    </submittedName>
</protein>
<dbReference type="GO" id="GO:0005886">
    <property type="term" value="C:plasma membrane"/>
    <property type="evidence" value="ECO:0007669"/>
    <property type="project" value="UniProtKB-SubCell"/>
</dbReference>
<sequence>MAFLAILIGLMPSFLLVGLGGLIRDRLSVNAWQGLDKLNFEILFPALLFVAASTREIRPGAIVTIAPVVWGLMGVALIVAWQARRFGPERFLDFAGSWQTAWRFNSALAFIAVGVTDAADPALMAVCIGMAVPMANVFAVSALSRGGSLGVWGTVRKVALNPFLLASLSGVAVGLSGWKIPAPVLAPLTMLAEAAIPIALISVGATMNWGALARLDRFSGIICATKLIVMPMVAVAVALGLGLPGTISIVVVIWAALPTASGAHVLAAGFGADRVLSATLVAQTTLLAAASLPVWIAVAVAVFGG</sequence>
<evidence type="ECO:0000256" key="4">
    <source>
        <dbReference type="ARBA" id="ARBA00022475"/>
    </source>
</evidence>
<dbReference type="InterPro" id="IPR038770">
    <property type="entry name" value="Na+/solute_symporter_sf"/>
</dbReference>
<organism evidence="9 10">
    <name type="scientific">Shimia aestuarii</name>
    <dbReference type="NCBI Taxonomy" id="254406"/>
    <lineage>
        <taxon>Bacteria</taxon>
        <taxon>Pseudomonadati</taxon>
        <taxon>Pseudomonadota</taxon>
        <taxon>Alphaproteobacteria</taxon>
        <taxon>Rhodobacterales</taxon>
        <taxon>Roseobacteraceae</taxon>
    </lineage>
</organism>
<feature type="transmembrane region" description="Helical" evidence="8">
    <location>
        <begin position="280"/>
        <end position="303"/>
    </location>
</feature>
<reference evidence="9 10" key="1">
    <citation type="submission" date="2016-10" db="EMBL/GenBank/DDBJ databases">
        <authorList>
            <person name="de Groot N.N."/>
        </authorList>
    </citation>
    <scope>NUCLEOTIDE SEQUENCE [LARGE SCALE GENOMIC DNA]</scope>
    <source>
        <strain evidence="9 10">DSM 15283</strain>
    </source>
</reference>
<dbReference type="InterPro" id="IPR004776">
    <property type="entry name" value="Mem_transp_PIN-like"/>
</dbReference>
<keyword evidence="5 8" id="KW-0812">Transmembrane</keyword>
<dbReference type="Gene3D" id="1.20.1530.20">
    <property type="match status" value="1"/>
</dbReference>
<evidence type="ECO:0000313" key="10">
    <source>
        <dbReference type="Proteomes" id="UP000199144"/>
    </source>
</evidence>